<accession>A0A1G7Z3W9</accession>
<evidence type="ECO:0000313" key="2">
    <source>
        <dbReference type="Proteomes" id="UP000199045"/>
    </source>
</evidence>
<evidence type="ECO:0000313" key="1">
    <source>
        <dbReference type="EMBL" id="SDH03295.1"/>
    </source>
</evidence>
<reference evidence="1 2" key="1">
    <citation type="submission" date="2016-10" db="EMBL/GenBank/DDBJ databases">
        <authorList>
            <person name="de Groot N.N."/>
        </authorList>
    </citation>
    <scope>NUCLEOTIDE SEQUENCE [LARGE SCALE GENOMIC DNA]</scope>
    <source>
        <strain evidence="1 2">DSM 527</strain>
    </source>
</reference>
<sequence>MTPENRLKSSRFIAFFILMGAMLLLERRAVAQNYPAQAKIDFYWLVDRSSTGDYVGRFTTKDAIPEWILMDSLGVFGQNDVHRATITLWGGDMYSAYYPDRPDAATWGVYLESPFQVSDVDALYPVSSDVLNVIDAPYSTIMDDVPYVNVTQPAIQGQVVIFIHYRARRLYAMPTPFALSSSVANKTICANERIDLRAIGYNVTTESNEFVTFTTEWEYQATGGAWQWLTSYELYDKWGVQSPLAFRPEEFIPEVRVAQQTLRFRYRHKAVYKSGATYYSPYSPITDPIYVQPSAPTVAAGGIQITPSCPGTQHTGTITIAGNAINGGFTQMRWLLRNGTATQPCDPSGFNCGDLNQGSSGAVPVAGGISISGLAPGTYSLWLLNPGVDVGSCYTPYVVTIPELNPLTITENSAQHINASCFNASDGIISVTADGADTSASYFFTLLSGGAEVRPETTGTGKSMTWNNLPAGIYKAQVKNSTCNINLAFTGDIAISQPAPVTGTLVATSPLCVSPGDGNISVAGTGAANYQFNLYSNGSLVQQSGVTTSNTYTFTDLPGGSYRAEIVNNDAPLCPKWDSTVTLTTLTPLNIKFTSKDSVSCFGGSDGIIRVEGEGGSGSYTYALTGNGLNKTSTTGIFTGLPAGDYTITLKNQGTVCNDVSSLPVTIFQRTALNVQLTQTPIGCNAQTGAIIKATVTGGSGSYSYDWQQLKNGVWTSGSFWFDTDIQIEDLSAGTYRVVITDRKAPACSIISTESIVQPASEVQITKVTVQDAVCLADGAHISISATGGDGNYLYEWSLDGATYHPFTAATTLTNSGNYKLRVSDGRGCTTVSSTTYVVALPPAAVSFAVVLSDYNGYNISCKGNNNGFVQITATGGNGGSYSGYTYAIDNGAYGTSSRIENITAGSHQLHVKDGRSCISTRQITMTEPAGTLGLKVAEQEHAGCGADPVGHITVAPEGGTSPYKYAIDNDAWQDSPQFTGLAAGNHTLLVKDAGGCTTSITTTLTSAYIPLATTADITNVKCYGESNGALTLHVSGGDGNYTYQWNTPSLSGSTAENIPVGDYTINISDGRGCKQEFTYTIGQPEKLELKLTSTSICEGASDGSIDAAVSGGTTPYKYSLDQGSWLNAGSFKGLSEGKYHLAVQDANGCEASGDVTISKSNAKPEVNFLVASRRNAFDTLVIKDISLPEPDNISWSYDPKAVLLGYDNGTPLIKFTDPGTYWVEMTATFGACTYTLRKDLEIAAYDPHAGSGYSVPVQVIDTVMLSPNPNNGNFNFKIKLNRKQQIVAYVYDMNGIIAGKKQYAPTLQVDDSFSIGGAVTGTFILRVITETESRDVRFIISR</sequence>
<proteinExistence type="predicted"/>
<dbReference type="NCBIfam" id="TIGR04183">
    <property type="entry name" value="Por_Secre_tail"/>
    <property type="match status" value="1"/>
</dbReference>
<dbReference type="InterPro" id="IPR026444">
    <property type="entry name" value="Secre_tail"/>
</dbReference>
<dbReference type="OrthoDB" id="7794186at2"/>
<dbReference type="Proteomes" id="UP000199045">
    <property type="component" value="Unassembled WGS sequence"/>
</dbReference>
<dbReference type="STRING" id="104663.SAMN04488121_108117"/>
<dbReference type="EMBL" id="FNBN01000008">
    <property type="protein sequence ID" value="SDH03295.1"/>
    <property type="molecule type" value="Genomic_DNA"/>
</dbReference>
<gene>
    <name evidence="1" type="ORF">SAMN04488121_108117</name>
</gene>
<protein>
    <submittedName>
        <fullName evidence="1">Por secretion system C-terminal sorting domain-containing protein</fullName>
    </submittedName>
</protein>
<dbReference type="Pfam" id="PF13573">
    <property type="entry name" value="SprB"/>
    <property type="match status" value="5"/>
</dbReference>
<organism evidence="1 2">
    <name type="scientific">Chitinophaga filiformis</name>
    <name type="common">Myxococcus filiformis</name>
    <name type="synonym">Flexibacter filiformis</name>
    <dbReference type="NCBI Taxonomy" id="104663"/>
    <lineage>
        <taxon>Bacteria</taxon>
        <taxon>Pseudomonadati</taxon>
        <taxon>Bacteroidota</taxon>
        <taxon>Chitinophagia</taxon>
        <taxon>Chitinophagales</taxon>
        <taxon>Chitinophagaceae</taxon>
        <taxon>Chitinophaga</taxon>
    </lineage>
</organism>
<dbReference type="InterPro" id="IPR025667">
    <property type="entry name" value="SprB_repeat"/>
</dbReference>
<name>A0A1G7Z3W9_CHIFI</name>